<organism evidence="1 2">
    <name type="scientific">Candidatus Zambryskibacteria bacterium RIFCSPHIGHO2_01_FULL_46_30</name>
    <dbReference type="NCBI Taxonomy" id="1802739"/>
    <lineage>
        <taxon>Bacteria</taxon>
        <taxon>Candidatus Zambryskiibacteriota</taxon>
    </lineage>
</organism>
<name>A0A1G2T3U8_9BACT</name>
<gene>
    <name evidence="1" type="ORF">A2665_01930</name>
</gene>
<dbReference type="AlphaFoldDB" id="A0A1G2T3U8"/>
<reference evidence="1 2" key="1">
    <citation type="journal article" date="2016" name="Nat. Commun.">
        <title>Thousands of microbial genomes shed light on interconnected biogeochemical processes in an aquifer system.</title>
        <authorList>
            <person name="Anantharaman K."/>
            <person name="Brown C.T."/>
            <person name="Hug L.A."/>
            <person name="Sharon I."/>
            <person name="Castelle C.J."/>
            <person name="Probst A.J."/>
            <person name="Thomas B.C."/>
            <person name="Singh A."/>
            <person name="Wilkins M.J."/>
            <person name="Karaoz U."/>
            <person name="Brodie E.L."/>
            <person name="Williams K.H."/>
            <person name="Hubbard S.S."/>
            <person name="Banfield J.F."/>
        </authorList>
    </citation>
    <scope>NUCLEOTIDE SEQUENCE [LARGE SCALE GENOMIC DNA]</scope>
</reference>
<evidence type="ECO:0000313" key="2">
    <source>
        <dbReference type="Proteomes" id="UP000177746"/>
    </source>
</evidence>
<dbReference type="Proteomes" id="UP000177746">
    <property type="component" value="Unassembled WGS sequence"/>
</dbReference>
<comment type="caution">
    <text evidence="1">The sequence shown here is derived from an EMBL/GenBank/DDBJ whole genome shotgun (WGS) entry which is preliminary data.</text>
</comment>
<sequence>MVASLSKCWERELFEKHLAHPERSSHLCTTVAMEIGPTTGWFTLEQAGGGFQVHIWTPGARERKEAEEEARGLSDCLSSVLPSTCIKIRYARPHEFMSRKGWPVHNGA</sequence>
<evidence type="ECO:0000313" key="1">
    <source>
        <dbReference type="EMBL" id="OHA91688.1"/>
    </source>
</evidence>
<protein>
    <submittedName>
        <fullName evidence="1">Uncharacterized protein</fullName>
    </submittedName>
</protein>
<dbReference type="EMBL" id="MHVI01000015">
    <property type="protein sequence ID" value="OHA91688.1"/>
    <property type="molecule type" value="Genomic_DNA"/>
</dbReference>
<accession>A0A1G2T3U8</accession>
<proteinExistence type="predicted"/>